<gene>
    <name evidence="1" type="ORF">RFULGI_LOCUS13939</name>
</gene>
<reference evidence="1" key="1">
    <citation type="submission" date="2021-06" db="EMBL/GenBank/DDBJ databases">
        <authorList>
            <person name="Kallberg Y."/>
            <person name="Tangrot J."/>
            <person name="Rosling A."/>
        </authorList>
    </citation>
    <scope>NUCLEOTIDE SEQUENCE</scope>
    <source>
        <strain evidence="1">IN212</strain>
    </source>
</reference>
<evidence type="ECO:0000313" key="1">
    <source>
        <dbReference type="EMBL" id="CAG8755830.1"/>
    </source>
</evidence>
<feature type="non-terminal residue" evidence="1">
    <location>
        <position position="85"/>
    </location>
</feature>
<dbReference type="AlphaFoldDB" id="A0A9N9IY29"/>
<proteinExistence type="predicted"/>
<dbReference type="EMBL" id="CAJVPZ010038574">
    <property type="protein sequence ID" value="CAG8755830.1"/>
    <property type="molecule type" value="Genomic_DNA"/>
</dbReference>
<evidence type="ECO:0000313" key="2">
    <source>
        <dbReference type="Proteomes" id="UP000789396"/>
    </source>
</evidence>
<sequence length="85" mass="9354">CLSLPSNLEEFEPIISTAIDHINCEEYNSTENNCAFRLYNSSIGIISNIIDENTIDVAFSTTQTIISATIKKTTKHFNLNGTPAS</sequence>
<protein>
    <submittedName>
        <fullName evidence="1">14752_t:CDS:1</fullName>
    </submittedName>
</protein>
<keyword evidence="2" id="KW-1185">Reference proteome</keyword>
<accession>A0A9N9IY29</accession>
<dbReference type="Proteomes" id="UP000789396">
    <property type="component" value="Unassembled WGS sequence"/>
</dbReference>
<comment type="caution">
    <text evidence="1">The sequence shown here is derived from an EMBL/GenBank/DDBJ whole genome shotgun (WGS) entry which is preliminary data.</text>
</comment>
<name>A0A9N9IY29_9GLOM</name>
<organism evidence="1 2">
    <name type="scientific">Racocetra fulgida</name>
    <dbReference type="NCBI Taxonomy" id="60492"/>
    <lineage>
        <taxon>Eukaryota</taxon>
        <taxon>Fungi</taxon>
        <taxon>Fungi incertae sedis</taxon>
        <taxon>Mucoromycota</taxon>
        <taxon>Glomeromycotina</taxon>
        <taxon>Glomeromycetes</taxon>
        <taxon>Diversisporales</taxon>
        <taxon>Gigasporaceae</taxon>
        <taxon>Racocetra</taxon>
    </lineage>
</organism>